<dbReference type="STRING" id="868131.MSWAN_1891"/>
<dbReference type="HOGENOM" id="CLU_060488_0_0_2"/>
<dbReference type="EMBL" id="CP002772">
    <property type="protein sequence ID" value="AEG18900.1"/>
    <property type="molecule type" value="Genomic_DNA"/>
</dbReference>
<evidence type="ECO:0000256" key="3">
    <source>
        <dbReference type="ARBA" id="ARBA00022691"/>
    </source>
</evidence>
<dbReference type="GO" id="GO:0002926">
    <property type="term" value="P:tRNA wobble base 5-methoxycarbonylmethyl-2-thiouridinylation"/>
    <property type="evidence" value="ECO:0007669"/>
    <property type="project" value="TreeGrafter"/>
</dbReference>
<evidence type="ECO:0000256" key="6">
    <source>
        <dbReference type="ARBA" id="ARBA00023014"/>
    </source>
</evidence>
<dbReference type="PANTHER" id="PTHR11135:SF0">
    <property type="entry name" value="ELONGATOR COMPLEX PROTEIN 3"/>
    <property type="match status" value="1"/>
</dbReference>
<dbReference type="InterPro" id="IPR005909">
    <property type="entry name" value="RaSEA"/>
</dbReference>
<evidence type="ECO:0000313" key="9">
    <source>
        <dbReference type="Proteomes" id="UP000009231"/>
    </source>
</evidence>
<dbReference type="InterPro" id="IPR039661">
    <property type="entry name" value="ELP3"/>
</dbReference>
<dbReference type="eggNOG" id="arCOG01360">
    <property type="taxonomic scope" value="Archaea"/>
</dbReference>
<dbReference type="KEGG" id="mew:MSWAN_1891"/>
<comment type="cofactor">
    <cofactor evidence="1">
        <name>[4Fe-4S] cluster</name>
        <dbReference type="ChEBI" id="CHEBI:49883"/>
    </cofactor>
</comment>
<keyword evidence="4" id="KW-0479">Metal-binding</keyword>
<name>F6D5U7_METPW</name>
<sequence>MEIQNLMHEIREDAIEKMEKKSPYDLAASWSGEDLLYSGVGNAIFIVLPTSGCAWALSGSGGCTMCSYVADSPLVDVEADVLVDIFKKCMAKHEIEKKTTVKMFVSGSFLNEAEVPKVARDEILGILKDEKHVEEVVVESRPEYVTEEVLKECSEALGNKLFEVGMGLETSNDYTRKYKINKGFTREDFEQAVQIIKKLQPEYNVHAKAYLFVKPILTSENAAIEEAVESARYAESVGASRISFCPATIHKGTLMELLWKQGSYQPPWIWSVIEIIKRVRSSVKIPVIMDTAAFGTRRGPYNCKKCNSKLKSMIIKSNLEQNIPKEFEDFECDCKERWVVDVKFSDVTRSTTNLNRRR</sequence>
<protein>
    <recommendedName>
        <fullName evidence="7">Elp3/MiaA/NifB-like radical SAM core domain-containing protein</fullName>
    </recommendedName>
</protein>
<evidence type="ECO:0000256" key="4">
    <source>
        <dbReference type="ARBA" id="ARBA00022723"/>
    </source>
</evidence>
<reference evidence="8 9" key="1">
    <citation type="journal article" date="2014" name="Int. J. Syst. Evol. Microbiol.">
        <title>Methanobacterium paludis sp. nov. and a novel strain of Methanobacterium lacus isolated from northern peatlands.</title>
        <authorList>
            <person name="Cadillo-Quiroz H."/>
            <person name="Brauer S.L."/>
            <person name="Goodson N."/>
            <person name="Yavitt J.B."/>
            <person name="Zinder S.H."/>
        </authorList>
    </citation>
    <scope>NUCLEOTIDE SEQUENCE [LARGE SCALE GENOMIC DNA]</scope>
    <source>
        <strain evidence="9">DSM 25820 / JCM 18151 / SWAN1</strain>
    </source>
</reference>
<dbReference type="PANTHER" id="PTHR11135">
    <property type="entry name" value="HISTONE ACETYLTRANSFERASE-RELATED"/>
    <property type="match status" value="1"/>
</dbReference>
<evidence type="ECO:0000256" key="2">
    <source>
        <dbReference type="ARBA" id="ARBA00022485"/>
    </source>
</evidence>
<keyword evidence="2" id="KW-0004">4Fe-4S</keyword>
<dbReference type="PIRSF" id="PIRSF004954">
    <property type="entry name" value="Radical_SAM"/>
    <property type="match status" value="1"/>
</dbReference>
<feature type="domain" description="Elp3/MiaA/NifB-like radical SAM core" evidence="7">
    <location>
        <begin position="43"/>
        <end position="278"/>
    </location>
</feature>
<dbReference type="InterPro" id="IPR058240">
    <property type="entry name" value="rSAM_sf"/>
</dbReference>
<keyword evidence="6" id="KW-0411">Iron-sulfur</keyword>
<dbReference type="GO" id="GO:0005737">
    <property type="term" value="C:cytoplasm"/>
    <property type="evidence" value="ECO:0007669"/>
    <property type="project" value="TreeGrafter"/>
</dbReference>
<evidence type="ECO:0000256" key="5">
    <source>
        <dbReference type="ARBA" id="ARBA00023004"/>
    </source>
</evidence>
<dbReference type="NCBIfam" id="TIGR01210">
    <property type="entry name" value="archaeosine biosynthesis radical SAM protein RaSEA"/>
    <property type="match status" value="1"/>
</dbReference>
<dbReference type="AlphaFoldDB" id="F6D5U7"/>
<keyword evidence="5" id="KW-0408">Iron</keyword>
<evidence type="ECO:0000256" key="1">
    <source>
        <dbReference type="ARBA" id="ARBA00001966"/>
    </source>
</evidence>
<dbReference type="SMART" id="SM00729">
    <property type="entry name" value="Elp3"/>
    <property type="match status" value="1"/>
</dbReference>
<organism evidence="8 9">
    <name type="scientific">Methanobacterium paludis (strain DSM 25820 / JCM 18151 / SWAN1)</name>
    <dbReference type="NCBI Taxonomy" id="868131"/>
    <lineage>
        <taxon>Archaea</taxon>
        <taxon>Methanobacteriati</taxon>
        <taxon>Methanobacteriota</taxon>
        <taxon>Methanomada group</taxon>
        <taxon>Methanobacteria</taxon>
        <taxon>Methanobacteriales</taxon>
        <taxon>Methanobacteriaceae</taxon>
        <taxon>Methanobacterium</taxon>
    </lineage>
</organism>
<dbReference type="Proteomes" id="UP000009231">
    <property type="component" value="Chromosome"/>
</dbReference>
<proteinExistence type="predicted"/>
<dbReference type="RefSeq" id="WP_013826399.1">
    <property type="nucleotide sequence ID" value="NC_015574.1"/>
</dbReference>
<dbReference type="SUPFAM" id="SSF102114">
    <property type="entry name" value="Radical SAM enzymes"/>
    <property type="match status" value="1"/>
</dbReference>
<accession>F6D5U7</accession>
<gene>
    <name evidence="8" type="ordered locus">MSWAN_1891</name>
</gene>
<keyword evidence="3" id="KW-0949">S-adenosyl-L-methionine</keyword>
<dbReference type="GO" id="GO:0046872">
    <property type="term" value="F:metal ion binding"/>
    <property type="evidence" value="ECO:0007669"/>
    <property type="project" value="UniProtKB-KW"/>
</dbReference>
<dbReference type="GeneID" id="10669405"/>
<keyword evidence="9" id="KW-1185">Reference proteome</keyword>
<dbReference type="InterPro" id="IPR006638">
    <property type="entry name" value="Elp3/MiaA/NifB-like_rSAM"/>
</dbReference>
<dbReference type="GO" id="GO:0051539">
    <property type="term" value="F:4 iron, 4 sulfur cluster binding"/>
    <property type="evidence" value="ECO:0007669"/>
    <property type="project" value="UniProtKB-KW"/>
</dbReference>
<dbReference type="GO" id="GO:0003824">
    <property type="term" value="F:catalytic activity"/>
    <property type="evidence" value="ECO:0007669"/>
    <property type="project" value="InterPro"/>
</dbReference>
<evidence type="ECO:0000313" key="8">
    <source>
        <dbReference type="EMBL" id="AEG18900.1"/>
    </source>
</evidence>
<evidence type="ECO:0000259" key="7">
    <source>
        <dbReference type="SMART" id="SM00729"/>
    </source>
</evidence>
<dbReference type="CDD" id="cd01335">
    <property type="entry name" value="Radical_SAM"/>
    <property type="match status" value="1"/>
</dbReference>
<dbReference type="OrthoDB" id="105445at2157"/>